<dbReference type="GO" id="GO:0005524">
    <property type="term" value="F:ATP binding"/>
    <property type="evidence" value="ECO:0007669"/>
    <property type="project" value="UniProtKB-KW"/>
</dbReference>
<accession>A0ABT7U8W8</accession>
<evidence type="ECO:0000313" key="11">
    <source>
        <dbReference type="Proteomes" id="UP001529340"/>
    </source>
</evidence>
<feature type="transmembrane region" description="Helical" evidence="7">
    <location>
        <begin position="457"/>
        <end position="475"/>
    </location>
</feature>
<comment type="subcellular location">
    <subcellularLocation>
        <location evidence="1">Cell membrane</location>
        <topology evidence="1">Multi-pass membrane protein</topology>
    </subcellularLocation>
</comment>
<feature type="domain" description="ABC transporter" evidence="8">
    <location>
        <begin position="512"/>
        <end position="749"/>
    </location>
</feature>
<evidence type="ECO:0000256" key="5">
    <source>
        <dbReference type="ARBA" id="ARBA00022989"/>
    </source>
</evidence>
<dbReference type="InterPro" id="IPR011527">
    <property type="entry name" value="ABC1_TM_dom"/>
</dbReference>
<dbReference type="SMART" id="SM00382">
    <property type="entry name" value="AAA"/>
    <property type="match status" value="1"/>
</dbReference>
<dbReference type="PROSITE" id="PS50893">
    <property type="entry name" value="ABC_TRANSPORTER_2"/>
    <property type="match status" value="1"/>
</dbReference>
<dbReference type="InterPro" id="IPR003593">
    <property type="entry name" value="AAA+_ATPase"/>
</dbReference>
<sequence>MLKLRKYLKPFAVSILVIVALLFAQAMCELTMPDYMSNIVNVGINSNGIEDGVLQAVRAQEYEKLALFMSEEEQQIFADNYTLVTPSQASEAQLERYPALADEDVYLLREDAVNTHEEIRQALSQAETYVAGIDQMEVTLQEAMNDPNKAAELSEEQQQLLAVMQQLPQGTSVYDVLGMLSSQQMADLSTQMDEVAQALGESSIDTANAQYVYGEYTAIGMDTEAIQYQYLFVNGAWMLLLALGSAAAAVAVGFLASRIAAGLGRDLRHDMFRKVESFSLAEFEHFSTNTLLTRTTNDIQQIQMVLVMMLRMVIYAPIIGIGALIKVLNSDVGMTWIIALVIVVILSIMTSAFLVVLPKFRITQKLMDHLNAVVRELLDGMPVIRAFNNQKVEEKKFEEANGRILKNLLFVGRSMGLLMPLIMLVMNCTSILIVWVGAHQIDAGVMQVGNMMAFMQYAMQIIMAFMMITMMSIMIPRASVAAGRIAEVLESEPTIVDPKQPADFMEEKKGQVEFRDVSFRYPGAEEPVLHHLNFTAQPGKTTAFIGSTGSGKSTLINLVPRFFDASEGEVLVDGVNVRDVSQHELHERIGYVPQKGYLFSGTIASNLRYAKEDADMEEMRKASEIAQAVEFIDAKPEGFDTPIAQGGTNVSGGQRQRLSIARALVKTPEIFIFDDTFSALDFKTDASLRKALAQMCKEKGSTVLMVAQRISSILHADQIVVLDKGSIVGIGTHKELMANCDVYREIAYSQLSKEELEDE</sequence>
<evidence type="ECO:0000256" key="7">
    <source>
        <dbReference type="SAM" id="Phobius"/>
    </source>
</evidence>
<dbReference type="PROSITE" id="PS50929">
    <property type="entry name" value="ABC_TM1F"/>
    <property type="match status" value="1"/>
</dbReference>
<evidence type="ECO:0000256" key="1">
    <source>
        <dbReference type="ARBA" id="ARBA00004651"/>
    </source>
</evidence>
<dbReference type="Gene3D" id="3.40.50.300">
    <property type="entry name" value="P-loop containing nucleotide triphosphate hydrolases"/>
    <property type="match status" value="1"/>
</dbReference>
<name>A0ABT7U8W8_9FIRM</name>
<evidence type="ECO:0000259" key="9">
    <source>
        <dbReference type="PROSITE" id="PS50929"/>
    </source>
</evidence>
<organism evidence="10 11">
    <name type="scientific">Amedibacillus dolichus</name>
    <dbReference type="NCBI Taxonomy" id="31971"/>
    <lineage>
        <taxon>Bacteria</taxon>
        <taxon>Bacillati</taxon>
        <taxon>Bacillota</taxon>
        <taxon>Erysipelotrichia</taxon>
        <taxon>Erysipelotrichales</taxon>
        <taxon>Erysipelotrichaceae</taxon>
        <taxon>Amedibacillus</taxon>
    </lineage>
</organism>
<dbReference type="Pfam" id="PF00005">
    <property type="entry name" value="ABC_tran"/>
    <property type="match status" value="1"/>
</dbReference>
<proteinExistence type="predicted"/>
<keyword evidence="4 10" id="KW-0067">ATP-binding</keyword>
<evidence type="ECO:0000256" key="6">
    <source>
        <dbReference type="ARBA" id="ARBA00023136"/>
    </source>
</evidence>
<evidence type="ECO:0000259" key="8">
    <source>
        <dbReference type="PROSITE" id="PS50893"/>
    </source>
</evidence>
<feature type="domain" description="ABC transmembrane type-1" evidence="9">
    <location>
        <begin position="235"/>
        <end position="477"/>
    </location>
</feature>
<reference evidence="10" key="2">
    <citation type="submission" date="2023-06" db="EMBL/GenBank/DDBJ databases">
        <authorList>
            <person name="Zeman M."/>
            <person name="Kubasova T."/>
            <person name="Jahodarova E."/>
            <person name="Nykrynova M."/>
            <person name="Rychlik I."/>
        </authorList>
    </citation>
    <scope>NUCLEOTIDE SEQUENCE</scope>
    <source>
        <strain evidence="10">ET39</strain>
    </source>
</reference>
<dbReference type="InterPro" id="IPR036640">
    <property type="entry name" value="ABC1_TM_sf"/>
</dbReference>
<dbReference type="PANTHER" id="PTHR43394">
    <property type="entry name" value="ATP-DEPENDENT PERMEASE MDL1, MITOCHONDRIAL"/>
    <property type="match status" value="1"/>
</dbReference>
<dbReference type="Gene3D" id="1.20.1560.10">
    <property type="entry name" value="ABC transporter type 1, transmembrane domain"/>
    <property type="match status" value="1"/>
</dbReference>
<comment type="caution">
    <text evidence="10">The sequence shown here is derived from an EMBL/GenBank/DDBJ whole genome shotgun (WGS) entry which is preliminary data.</text>
</comment>
<keyword evidence="2 7" id="KW-0812">Transmembrane</keyword>
<dbReference type="Proteomes" id="UP001529340">
    <property type="component" value="Unassembled WGS sequence"/>
</dbReference>
<dbReference type="InterPro" id="IPR017871">
    <property type="entry name" value="ABC_transporter-like_CS"/>
</dbReference>
<reference evidence="10" key="1">
    <citation type="submission" date="2023-06" db="EMBL/GenBank/DDBJ databases">
        <title>Identification and characterization of horizontal gene transfer across gut microbiota members of farm animals based on homology search.</title>
        <authorList>
            <person name="Schwarzerova J."/>
            <person name="Nykrynova M."/>
            <person name="Jureckova K."/>
            <person name="Cejkova D."/>
            <person name="Rychlik I."/>
        </authorList>
    </citation>
    <scope>NUCLEOTIDE SEQUENCE</scope>
    <source>
        <strain evidence="10">ET39</strain>
    </source>
</reference>
<dbReference type="InterPro" id="IPR027417">
    <property type="entry name" value="P-loop_NTPase"/>
</dbReference>
<dbReference type="PANTHER" id="PTHR43394:SF1">
    <property type="entry name" value="ATP-BINDING CASSETTE SUB-FAMILY B MEMBER 10, MITOCHONDRIAL"/>
    <property type="match status" value="1"/>
</dbReference>
<dbReference type="PROSITE" id="PS00211">
    <property type="entry name" value="ABC_TRANSPORTER_1"/>
    <property type="match status" value="1"/>
</dbReference>
<evidence type="ECO:0000256" key="3">
    <source>
        <dbReference type="ARBA" id="ARBA00022741"/>
    </source>
</evidence>
<dbReference type="RefSeq" id="WP_289606533.1">
    <property type="nucleotide sequence ID" value="NZ_JAUDCG010000001.1"/>
</dbReference>
<dbReference type="SUPFAM" id="SSF52540">
    <property type="entry name" value="P-loop containing nucleoside triphosphate hydrolases"/>
    <property type="match status" value="1"/>
</dbReference>
<feature type="transmembrane region" description="Helical" evidence="7">
    <location>
        <begin position="416"/>
        <end position="437"/>
    </location>
</feature>
<evidence type="ECO:0000313" key="10">
    <source>
        <dbReference type="EMBL" id="MDM8156056.1"/>
    </source>
</evidence>
<keyword evidence="3" id="KW-0547">Nucleotide-binding</keyword>
<keyword evidence="6 7" id="KW-0472">Membrane</keyword>
<dbReference type="InterPro" id="IPR003439">
    <property type="entry name" value="ABC_transporter-like_ATP-bd"/>
</dbReference>
<dbReference type="CDD" id="cd18548">
    <property type="entry name" value="ABC_6TM_Tm287_like"/>
    <property type="match status" value="1"/>
</dbReference>
<evidence type="ECO:0000256" key="2">
    <source>
        <dbReference type="ARBA" id="ARBA00022692"/>
    </source>
</evidence>
<feature type="transmembrane region" description="Helical" evidence="7">
    <location>
        <begin position="334"/>
        <end position="357"/>
    </location>
</feature>
<dbReference type="EMBL" id="JAUDCG010000001">
    <property type="protein sequence ID" value="MDM8156056.1"/>
    <property type="molecule type" value="Genomic_DNA"/>
</dbReference>
<gene>
    <name evidence="10" type="ORF">QUV96_00210</name>
</gene>
<keyword evidence="11" id="KW-1185">Reference proteome</keyword>
<protein>
    <submittedName>
        <fullName evidence="10">ABC transporter ATP-binding protein</fullName>
    </submittedName>
</protein>
<dbReference type="Pfam" id="PF00664">
    <property type="entry name" value="ABC_membrane"/>
    <property type="match status" value="1"/>
</dbReference>
<keyword evidence="5 7" id="KW-1133">Transmembrane helix</keyword>
<feature type="transmembrane region" description="Helical" evidence="7">
    <location>
        <begin position="304"/>
        <end position="328"/>
    </location>
</feature>
<evidence type="ECO:0000256" key="4">
    <source>
        <dbReference type="ARBA" id="ARBA00022840"/>
    </source>
</evidence>
<feature type="transmembrane region" description="Helical" evidence="7">
    <location>
        <begin position="236"/>
        <end position="261"/>
    </location>
</feature>
<dbReference type="SUPFAM" id="SSF90123">
    <property type="entry name" value="ABC transporter transmembrane region"/>
    <property type="match status" value="1"/>
</dbReference>
<dbReference type="InterPro" id="IPR039421">
    <property type="entry name" value="Type_1_exporter"/>
</dbReference>